<dbReference type="Gene3D" id="3.40.190.10">
    <property type="entry name" value="Periplasmic binding protein-like II"/>
    <property type="match status" value="2"/>
</dbReference>
<dbReference type="AlphaFoldDB" id="A0A3P4AXA9"/>
<dbReference type="GO" id="GO:0030976">
    <property type="term" value="F:thiamine pyrophosphate binding"/>
    <property type="evidence" value="ECO:0007669"/>
    <property type="project" value="TreeGrafter"/>
</dbReference>
<proteinExistence type="predicted"/>
<dbReference type="SUPFAM" id="SSF53850">
    <property type="entry name" value="Periplasmic binding protein-like II"/>
    <property type="match status" value="1"/>
</dbReference>
<gene>
    <name evidence="2" type="primary">phnS</name>
    <name evidence="2" type="ORF">TTHNP4_00051</name>
</gene>
<reference evidence="2 3" key="1">
    <citation type="submission" date="2018-10" db="EMBL/GenBank/DDBJ databases">
        <authorList>
            <person name="Peiro R."/>
            <person name="Begona"/>
            <person name="Cbmso G."/>
            <person name="Lopez M."/>
            <person name="Gonzalez S."/>
            <person name="Sacristan E."/>
            <person name="Castillo E."/>
        </authorList>
    </citation>
    <scope>NUCLEOTIDE SEQUENCE [LARGE SCALE GENOMIC DNA]</scope>
    <source>
        <strain evidence="2">TTHNAR1</strain>
        <plasmid evidence="3">4</plasmid>
    </source>
</reference>
<sequence length="368" mass="40437">MKRQAVWILAGIGALVLGSLALKGGALAQAGAQLPPELDTPYIRDLAQKARAEGGVINSYGMPNDWANYGGIYAEFQRLFGIRQQDIDMGSAVVLARMREEKASKNDVADLKPAFAMTLAEEGLTLPYKVTSWDALPEGQKGVGKDGSAWYAGYKGTLGWIVNTRLVKKVPRTWKELENPEYKGLIQYMDPRATGTGVATIMSAAYALSGDPYNYKAGVDFFARLHKLGVIGAVEAKVTTAKFERGEVGIFINYDYNLLAWKERFPFPTEVVIPQDGTLANGGGIVAARNAPHPNTARLFLEFIFSKYGQSLFAKAFVSPIRPDVELPKDIAAKYPPKSAYAKVRFVDYKREEAVSEALQKYYGETIR</sequence>
<evidence type="ECO:0000313" key="2">
    <source>
        <dbReference type="EMBL" id="VCU54643.1"/>
    </source>
</evidence>
<keyword evidence="1" id="KW-0732">Signal</keyword>
<dbReference type="PANTHER" id="PTHR30006:SF2">
    <property type="entry name" value="ABC TRANSPORTER SUBSTRATE-BINDING PROTEIN"/>
    <property type="match status" value="1"/>
</dbReference>
<dbReference type="GO" id="GO:0030288">
    <property type="term" value="C:outer membrane-bounded periplasmic space"/>
    <property type="evidence" value="ECO:0007669"/>
    <property type="project" value="TreeGrafter"/>
</dbReference>
<protein>
    <submittedName>
        <fullName evidence="2">2-aminoethylphosphonate-binding periplasmic protein</fullName>
    </submittedName>
</protein>
<dbReference type="GO" id="GO:0015888">
    <property type="term" value="P:thiamine transport"/>
    <property type="evidence" value="ECO:0007669"/>
    <property type="project" value="TreeGrafter"/>
</dbReference>
<dbReference type="EMBL" id="LR027520">
    <property type="protein sequence ID" value="VCU54643.1"/>
    <property type="molecule type" value="Genomic_DNA"/>
</dbReference>
<dbReference type="PANTHER" id="PTHR30006">
    <property type="entry name" value="THIAMINE-BINDING PERIPLASMIC PROTEIN-RELATED"/>
    <property type="match status" value="1"/>
</dbReference>
<dbReference type="Pfam" id="PF13343">
    <property type="entry name" value="SBP_bac_6"/>
    <property type="match status" value="1"/>
</dbReference>
<name>A0A3P4AXA9_THETH</name>
<geneLocation type="plasmid" evidence="2 3">
    <name>4</name>
</geneLocation>
<organism evidence="2 3">
    <name type="scientific">Thermus thermophilus</name>
    <dbReference type="NCBI Taxonomy" id="274"/>
    <lineage>
        <taxon>Bacteria</taxon>
        <taxon>Thermotogati</taxon>
        <taxon>Deinococcota</taxon>
        <taxon>Deinococci</taxon>
        <taxon>Thermales</taxon>
        <taxon>Thermaceae</taxon>
        <taxon>Thermus</taxon>
    </lineage>
</organism>
<evidence type="ECO:0000256" key="1">
    <source>
        <dbReference type="ARBA" id="ARBA00022729"/>
    </source>
</evidence>
<accession>A0A3P4AXA9</accession>
<dbReference type="GO" id="GO:0030975">
    <property type="term" value="F:thiamine binding"/>
    <property type="evidence" value="ECO:0007669"/>
    <property type="project" value="TreeGrafter"/>
</dbReference>
<dbReference type="RefSeq" id="WP_124105587.1">
    <property type="nucleotide sequence ID" value="NZ_LR027520.1"/>
</dbReference>
<evidence type="ECO:0000313" key="3">
    <source>
        <dbReference type="Proteomes" id="UP000279841"/>
    </source>
</evidence>
<keyword evidence="2" id="KW-0614">Plasmid</keyword>
<dbReference type="Proteomes" id="UP000279841">
    <property type="component" value="Plasmid 4"/>
</dbReference>